<organism evidence="2 3">
    <name type="scientific">Candidatus Lokiarchaeum ossiferum</name>
    <dbReference type="NCBI Taxonomy" id="2951803"/>
    <lineage>
        <taxon>Archaea</taxon>
        <taxon>Promethearchaeati</taxon>
        <taxon>Promethearchaeota</taxon>
        <taxon>Promethearchaeia</taxon>
        <taxon>Promethearchaeales</taxon>
        <taxon>Promethearchaeaceae</taxon>
        <taxon>Candidatus Lokiarchaeum</taxon>
    </lineage>
</organism>
<feature type="transmembrane region" description="Helical" evidence="1">
    <location>
        <begin position="421"/>
        <end position="442"/>
    </location>
</feature>
<accession>A0ABY6HL38</accession>
<evidence type="ECO:0008006" key="4">
    <source>
        <dbReference type="Google" id="ProtNLM"/>
    </source>
</evidence>
<keyword evidence="1" id="KW-0812">Transmembrane</keyword>
<protein>
    <recommendedName>
        <fullName evidence="4">CorA-like Mg2+ transporter protein</fullName>
    </recommendedName>
</protein>
<evidence type="ECO:0000313" key="3">
    <source>
        <dbReference type="Proteomes" id="UP001208689"/>
    </source>
</evidence>
<sequence length="459" mass="54731">MTNHVELETAPFHLFYKEQWLCFAAFSQMSEKQINFKIDEMDSFIESLLNNEENFKEISPIIIPENRKIMPEFAKHLKAEINWHTIIPNFNYGYKDETYKIVGYFLIRLIPDSFQKLGFDIKEIRPNHLEFLINLISDKFRAEYDDKFYYDQTSIPYSITICSKHSMSEKNLQWDDEQCRIYKKEIGKWSDIYSGDYSDYKESFYDECIRPNLSNRTSEMHIILRNSALLYLEPHNYNRFFIKDEHTPHSTGYLYFFVLKTICSFHTIKFTLYKISEEIDKDALNLVQMEYMDQKIGEIKRRLDKTAYLKESLDVFIKPFLTDSLRNKGKHYSKIQRCCTEMYAIKENMEYIQRGIENNLQALNSIFIDKQNLEKEIQDEETGVQNLQNLTVTLISLFFGTDLLFEMSELLELHGWGVMDYLKLILMILMFGIFVILIIRSLKTRKTVKILKAKKKSQI</sequence>
<dbReference type="Proteomes" id="UP001208689">
    <property type="component" value="Chromosome"/>
</dbReference>
<gene>
    <name evidence="2" type="ORF">NEF87_000518</name>
</gene>
<keyword evidence="1" id="KW-1133">Transmembrane helix</keyword>
<keyword evidence="1" id="KW-0472">Membrane</keyword>
<proteinExistence type="predicted"/>
<evidence type="ECO:0000256" key="1">
    <source>
        <dbReference type="SAM" id="Phobius"/>
    </source>
</evidence>
<dbReference type="EMBL" id="CP104013">
    <property type="protein sequence ID" value="UYP44233.1"/>
    <property type="molecule type" value="Genomic_DNA"/>
</dbReference>
<keyword evidence="3" id="KW-1185">Reference proteome</keyword>
<name>A0ABY6HL38_9ARCH</name>
<evidence type="ECO:0000313" key="2">
    <source>
        <dbReference type="EMBL" id="UYP44233.1"/>
    </source>
</evidence>
<reference evidence="2" key="1">
    <citation type="submission" date="2022-09" db="EMBL/GenBank/DDBJ databases">
        <title>Actin cytoskeleton and complex cell architecture in an #Asgard archaeon.</title>
        <authorList>
            <person name="Ponce Toledo R.I."/>
            <person name="Schleper C."/>
            <person name="Rodrigues Oliveira T."/>
            <person name="Wollweber F."/>
            <person name="Xu J."/>
            <person name="Rittmann S."/>
            <person name="Klingl A."/>
            <person name="Pilhofer M."/>
        </authorList>
    </citation>
    <scope>NUCLEOTIDE SEQUENCE</scope>
    <source>
        <strain evidence="2">B-35</strain>
    </source>
</reference>